<dbReference type="EMBL" id="NNAY01000212">
    <property type="protein sequence ID" value="OXU29990.1"/>
    <property type="molecule type" value="Genomic_DNA"/>
</dbReference>
<feature type="compositionally biased region" description="Low complexity" evidence="1">
    <location>
        <begin position="79"/>
        <end position="88"/>
    </location>
</feature>
<evidence type="ECO:0000256" key="1">
    <source>
        <dbReference type="SAM" id="MobiDB-lite"/>
    </source>
</evidence>
<evidence type="ECO:0000313" key="2">
    <source>
        <dbReference type="EMBL" id="OXU29990.1"/>
    </source>
</evidence>
<comment type="caution">
    <text evidence="2">The sequence shown here is derived from an EMBL/GenBank/DDBJ whole genome shotgun (WGS) entry which is preliminary data.</text>
</comment>
<dbReference type="AlphaFoldDB" id="A0A232FHJ2"/>
<organism evidence="2 3">
    <name type="scientific">Trichomalopsis sarcophagae</name>
    <dbReference type="NCBI Taxonomy" id="543379"/>
    <lineage>
        <taxon>Eukaryota</taxon>
        <taxon>Metazoa</taxon>
        <taxon>Ecdysozoa</taxon>
        <taxon>Arthropoda</taxon>
        <taxon>Hexapoda</taxon>
        <taxon>Insecta</taxon>
        <taxon>Pterygota</taxon>
        <taxon>Neoptera</taxon>
        <taxon>Endopterygota</taxon>
        <taxon>Hymenoptera</taxon>
        <taxon>Apocrita</taxon>
        <taxon>Proctotrupomorpha</taxon>
        <taxon>Chalcidoidea</taxon>
        <taxon>Pteromalidae</taxon>
        <taxon>Pteromalinae</taxon>
        <taxon>Trichomalopsis</taxon>
    </lineage>
</organism>
<evidence type="ECO:0000313" key="3">
    <source>
        <dbReference type="Proteomes" id="UP000215335"/>
    </source>
</evidence>
<dbReference type="Proteomes" id="UP000215335">
    <property type="component" value="Unassembled WGS sequence"/>
</dbReference>
<feature type="region of interest" description="Disordered" evidence="1">
    <location>
        <begin position="69"/>
        <end position="88"/>
    </location>
</feature>
<sequence>MQTKTPDDSHSNYSRSISPPIKGRAIAFLSRKKTHPSRSCLASFPRVRAPRKDNARYIRFCWEQTEIVSNKSRQSTSEQSRLQQSTTSVQSLSLAGAAGRATILARAQSLVSEHTLEEEEEPNTAVRAQLENAAAPVAVAATLKVHGSEKSEGLRKERQARIIHHTKVGMDVSVSGVISAKNARSRALLHEERNGWMHR</sequence>
<proteinExistence type="predicted"/>
<name>A0A232FHJ2_9HYME</name>
<keyword evidence="3" id="KW-1185">Reference proteome</keyword>
<accession>A0A232FHJ2</accession>
<feature type="compositionally biased region" description="Polar residues" evidence="1">
    <location>
        <begin position="69"/>
        <end position="78"/>
    </location>
</feature>
<protein>
    <submittedName>
        <fullName evidence="2">Uncharacterized protein</fullName>
    </submittedName>
</protein>
<gene>
    <name evidence="2" type="ORF">TSAR_001107</name>
</gene>
<reference evidence="2 3" key="1">
    <citation type="journal article" date="2017" name="Curr. Biol.">
        <title>The Evolution of Venom by Co-option of Single-Copy Genes.</title>
        <authorList>
            <person name="Martinson E.O."/>
            <person name="Mrinalini"/>
            <person name="Kelkar Y.D."/>
            <person name="Chang C.H."/>
            <person name="Werren J.H."/>
        </authorList>
    </citation>
    <scope>NUCLEOTIDE SEQUENCE [LARGE SCALE GENOMIC DNA]</scope>
    <source>
        <strain evidence="2 3">Alberta</strain>
        <tissue evidence="2">Whole body</tissue>
    </source>
</reference>